<proteinExistence type="predicted"/>
<dbReference type="Proteomes" id="UP000553776">
    <property type="component" value="Unassembled WGS sequence"/>
</dbReference>
<reference evidence="1 2" key="1">
    <citation type="submission" date="2020-08" db="EMBL/GenBank/DDBJ databases">
        <title>Cohnella phylogeny.</title>
        <authorList>
            <person name="Dunlap C."/>
        </authorList>
    </citation>
    <scope>NUCLEOTIDE SEQUENCE [LARGE SCALE GENOMIC DNA]</scope>
    <source>
        <strain evidence="1 2">DSM 25239</strain>
    </source>
</reference>
<name>A0A841TQG5_9BACL</name>
<evidence type="ECO:0000313" key="1">
    <source>
        <dbReference type="EMBL" id="MBB6690395.1"/>
    </source>
</evidence>
<protein>
    <recommendedName>
        <fullName evidence="3">SpoIIAA-like protein</fullName>
    </recommendedName>
</protein>
<keyword evidence="2" id="KW-1185">Reference proteome</keyword>
<accession>A0A841TQG5</accession>
<sequence>MVHFESKHGLVSWNEDLKAVIMEWRGFAYGPEFQSILLKGAELLELRKGSKVLMDTRGGSAIKAEDKEWIGEFFIRRAYESGLRHLALLQPNSVVARLSVNRTVEGLGALPYRQESFEDWDEAVRWLADPSATLRAIG</sequence>
<organism evidence="1 2">
    <name type="scientific">Cohnella xylanilytica</name>
    <dbReference type="NCBI Taxonomy" id="557555"/>
    <lineage>
        <taxon>Bacteria</taxon>
        <taxon>Bacillati</taxon>
        <taxon>Bacillota</taxon>
        <taxon>Bacilli</taxon>
        <taxon>Bacillales</taxon>
        <taxon>Paenibacillaceae</taxon>
        <taxon>Cohnella</taxon>
    </lineage>
</organism>
<dbReference type="RefSeq" id="WP_185134428.1">
    <property type="nucleotide sequence ID" value="NZ_JACJVR010000009.1"/>
</dbReference>
<dbReference type="AlphaFoldDB" id="A0A841TQG5"/>
<evidence type="ECO:0000313" key="2">
    <source>
        <dbReference type="Proteomes" id="UP000553776"/>
    </source>
</evidence>
<evidence type="ECO:0008006" key="3">
    <source>
        <dbReference type="Google" id="ProtNLM"/>
    </source>
</evidence>
<dbReference type="EMBL" id="JACJVR010000009">
    <property type="protein sequence ID" value="MBB6690395.1"/>
    <property type="molecule type" value="Genomic_DNA"/>
</dbReference>
<comment type="caution">
    <text evidence="1">The sequence shown here is derived from an EMBL/GenBank/DDBJ whole genome shotgun (WGS) entry which is preliminary data.</text>
</comment>
<gene>
    <name evidence="1" type="ORF">H7B90_03175</name>
</gene>